<feature type="compositionally biased region" description="Basic and acidic residues" evidence="1">
    <location>
        <begin position="32"/>
        <end position="49"/>
    </location>
</feature>
<sequence length="136" mass="15507">MTSRLDILDAGAPILRERHGDLGESNDQATTTRDHPRQNLHKDGWKEQDMSLQLHEMGQAKGRKGGVESHPEMGEKEERSQTPRTRINKQGEMGKAEVCGNRESMRDLPWLETPSKEDGARRQWQGAGSRGRRFEF</sequence>
<accession>A0AAD3TN11</accession>
<reference evidence="2" key="1">
    <citation type="submission" date="2023-05" db="EMBL/GenBank/DDBJ databases">
        <title>Nepenthes gracilis genome sequencing.</title>
        <authorList>
            <person name="Fukushima K."/>
        </authorList>
    </citation>
    <scope>NUCLEOTIDE SEQUENCE</scope>
    <source>
        <strain evidence="2">SING2019-196</strain>
    </source>
</reference>
<comment type="caution">
    <text evidence="2">The sequence shown here is derived from an EMBL/GenBank/DDBJ whole genome shotgun (WGS) entry which is preliminary data.</text>
</comment>
<feature type="compositionally biased region" description="Basic and acidic residues" evidence="1">
    <location>
        <begin position="65"/>
        <end position="81"/>
    </location>
</feature>
<proteinExistence type="predicted"/>
<dbReference type="Proteomes" id="UP001279734">
    <property type="component" value="Unassembled WGS sequence"/>
</dbReference>
<evidence type="ECO:0000313" key="3">
    <source>
        <dbReference type="Proteomes" id="UP001279734"/>
    </source>
</evidence>
<dbReference type="AlphaFoldDB" id="A0AAD3TN11"/>
<keyword evidence="3" id="KW-1185">Reference proteome</keyword>
<organism evidence="2 3">
    <name type="scientific">Nepenthes gracilis</name>
    <name type="common">Slender pitcher plant</name>
    <dbReference type="NCBI Taxonomy" id="150966"/>
    <lineage>
        <taxon>Eukaryota</taxon>
        <taxon>Viridiplantae</taxon>
        <taxon>Streptophyta</taxon>
        <taxon>Embryophyta</taxon>
        <taxon>Tracheophyta</taxon>
        <taxon>Spermatophyta</taxon>
        <taxon>Magnoliopsida</taxon>
        <taxon>eudicotyledons</taxon>
        <taxon>Gunneridae</taxon>
        <taxon>Pentapetalae</taxon>
        <taxon>Caryophyllales</taxon>
        <taxon>Nepenthaceae</taxon>
        <taxon>Nepenthes</taxon>
    </lineage>
</organism>
<evidence type="ECO:0000256" key="1">
    <source>
        <dbReference type="SAM" id="MobiDB-lite"/>
    </source>
</evidence>
<feature type="region of interest" description="Disordered" evidence="1">
    <location>
        <begin position="1"/>
        <end position="136"/>
    </location>
</feature>
<name>A0AAD3TN11_NEPGR</name>
<dbReference type="EMBL" id="BSYO01000044">
    <property type="protein sequence ID" value="GMH31922.1"/>
    <property type="molecule type" value="Genomic_DNA"/>
</dbReference>
<gene>
    <name evidence="2" type="ORF">Nepgr_033766</name>
</gene>
<protein>
    <submittedName>
        <fullName evidence="2">Uncharacterized protein</fullName>
    </submittedName>
</protein>
<evidence type="ECO:0000313" key="2">
    <source>
        <dbReference type="EMBL" id="GMH31922.1"/>
    </source>
</evidence>